<evidence type="ECO:0000313" key="20">
    <source>
        <dbReference type="EMBL" id="SHF00111.1"/>
    </source>
</evidence>
<evidence type="ECO:0000256" key="10">
    <source>
        <dbReference type="ARBA" id="ARBA00022692"/>
    </source>
</evidence>
<evidence type="ECO:0000256" key="13">
    <source>
        <dbReference type="ARBA" id="ARBA00023136"/>
    </source>
</evidence>
<keyword evidence="9 19" id="KW-0808">Transferase</keyword>
<evidence type="ECO:0000256" key="7">
    <source>
        <dbReference type="ARBA" id="ARBA00022475"/>
    </source>
</evidence>
<dbReference type="HAMAP" id="MF_00719">
    <property type="entry name" value="CobS"/>
    <property type="match status" value="1"/>
</dbReference>
<feature type="transmembrane region" description="Helical" evidence="19">
    <location>
        <begin position="141"/>
        <end position="162"/>
    </location>
</feature>
<keyword evidence="21" id="KW-1185">Reference proteome</keyword>
<keyword evidence="7 19" id="KW-1003">Cell membrane</keyword>
<evidence type="ECO:0000256" key="9">
    <source>
        <dbReference type="ARBA" id="ARBA00022679"/>
    </source>
</evidence>
<evidence type="ECO:0000256" key="11">
    <source>
        <dbReference type="ARBA" id="ARBA00022842"/>
    </source>
</evidence>
<keyword evidence="8 19" id="KW-0169">Cobalamin biosynthesis</keyword>
<evidence type="ECO:0000256" key="17">
    <source>
        <dbReference type="ARBA" id="ARBA00048623"/>
    </source>
</evidence>
<comment type="catalytic activity">
    <reaction evidence="18 19">
        <text>alpha-ribazole 5'-phosphate + adenosylcob(III)inamide-GDP = adenosylcob(III)alamin 5'-phosphate + GMP + H(+)</text>
        <dbReference type="Rhea" id="RHEA:23560"/>
        <dbReference type="ChEBI" id="CHEBI:15378"/>
        <dbReference type="ChEBI" id="CHEBI:57918"/>
        <dbReference type="ChEBI" id="CHEBI:58115"/>
        <dbReference type="ChEBI" id="CHEBI:60487"/>
        <dbReference type="ChEBI" id="CHEBI:60493"/>
        <dbReference type="EC" id="2.7.8.26"/>
    </reaction>
</comment>
<dbReference type="UniPathway" id="UPA00148">
    <property type="reaction ID" value="UER00238"/>
</dbReference>
<evidence type="ECO:0000313" key="21">
    <source>
        <dbReference type="Proteomes" id="UP000184035"/>
    </source>
</evidence>
<dbReference type="EC" id="2.7.8.26" evidence="5 19"/>
<evidence type="ECO:0000256" key="19">
    <source>
        <dbReference type="HAMAP-Rule" id="MF_00719"/>
    </source>
</evidence>
<reference evidence="20 21" key="1">
    <citation type="submission" date="2016-11" db="EMBL/GenBank/DDBJ databases">
        <authorList>
            <person name="Jaros S."/>
            <person name="Januszkiewicz K."/>
            <person name="Wedrychowicz H."/>
        </authorList>
    </citation>
    <scope>NUCLEOTIDE SEQUENCE [LARGE SCALE GENOMIC DNA]</scope>
    <source>
        <strain evidence="20 21">DSM 2631</strain>
    </source>
</reference>
<protein>
    <recommendedName>
        <fullName evidence="6 19">Adenosylcobinamide-GDP ribazoletransferase</fullName>
        <ecNumber evidence="5 19">2.7.8.26</ecNumber>
    </recommendedName>
    <alternativeName>
        <fullName evidence="16 19">Cobalamin synthase</fullName>
    </alternativeName>
    <alternativeName>
        <fullName evidence="15 19">Cobalamin-5'-phosphate synthase</fullName>
    </alternativeName>
</protein>
<dbReference type="STRING" id="1533.SAMN05443638_12332"/>
<evidence type="ECO:0000256" key="2">
    <source>
        <dbReference type="ARBA" id="ARBA00004651"/>
    </source>
</evidence>
<comment type="subcellular location">
    <subcellularLocation>
        <location evidence="2 19">Cell membrane</location>
        <topology evidence="2 19">Multi-pass membrane protein</topology>
    </subcellularLocation>
</comment>
<evidence type="ECO:0000256" key="12">
    <source>
        <dbReference type="ARBA" id="ARBA00022989"/>
    </source>
</evidence>
<feature type="transmembrane region" description="Helical" evidence="19">
    <location>
        <begin position="62"/>
        <end position="82"/>
    </location>
</feature>
<evidence type="ECO:0000256" key="14">
    <source>
        <dbReference type="ARBA" id="ARBA00025228"/>
    </source>
</evidence>
<dbReference type="OrthoDB" id="9794626at2"/>
<comment type="catalytic activity">
    <reaction evidence="17 19">
        <text>alpha-ribazole + adenosylcob(III)inamide-GDP = adenosylcob(III)alamin + GMP + H(+)</text>
        <dbReference type="Rhea" id="RHEA:16049"/>
        <dbReference type="ChEBI" id="CHEBI:10329"/>
        <dbReference type="ChEBI" id="CHEBI:15378"/>
        <dbReference type="ChEBI" id="CHEBI:18408"/>
        <dbReference type="ChEBI" id="CHEBI:58115"/>
        <dbReference type="ChEBI" id="CHEBI:60487"/>
        <dbReference type="EC" id="2.7.8.26"/>
    </reaction>
</comment>
<evidence type="ECO:0000256" key="3">
    <source>
        <dbReference type="ARBA" id="ARBA00004663"/>
    </source>
</evidence>
<dbReference type="PANTHER" id="PTHR34148:SF1">
    <property type="entry name" value="ADENOSYLCOBINAMIDE-GDP RIBAZOLETRANSFERASE"/>
    <property type="match status" value="1"/>
</dbReference>
<accession>A0A1M4Y2Y4</accession>
<comment type="cofactor">
    <cofactor evidence="1 19">
        <name>Mg(2+)</name>
        <dbReference type="ChEBI" id="CHEBI:18420"/>
    </cofactor>
</comment>
<comment type="similarity">
    <text evidence="4 19">Belongs to the CobS family.</text>
</comment>
<dbReference type="GO" id="GO:0008818">
    <property type="term" value="F:cobalamin 5'-phosphate synthase activity"/>
    <property type="evidence" value="ECO:0007669"/>
    <property type="project" value="UniProtKB-UniRule"/>
</dbReference>
<keyword evidence="13 19" id="KW-0472">Membrane</keyword>
<feature type="transmembrane region" description="Helical" evidence="19">
    <location>
        <begin position="7"/>
        <end position="25"/>
    </location>
</feature>
<dbReference type="InterPro" id="IPR003805">
    <property type="entry name" value="CobS"/>
</dbReference>
<dbReference type="AlphaFoldDB" id="A0A1M4Y2Y4"/>
<proteinExistence type="inferred from homology"/>
<keyword evidence="10 19" id="KW-0812">Transmembrane</keyword>
<evidence type="ECO:0000256" key="1">
    <source>
        <dbReference type="ARBA" id="ARBA00001946"/>
    </source>
</evidence>
<feature type="transmembrane region" description="Helical" evidence="19">
    <location>
        <begin position="182"/>
        <end position="199"/>
    </location>
</feature>
<evidence type="ECO:0000256" key="16">
    <source>
        <dbReference type="ARBA" id="ARBA00032853"/>
    </source>
</evidence>
<dbReference type="Proteomes" id="UP000184035">
    <property type="component" value="Unassembled WGS sequence"/>
</dbReference>
<dbReference type="GO" id="GO:0051073">
    <property type="term" value="F:adenosylcobinamide-GDP ribazoletransferase activity"/>
    <property type="evidence" value="ECO:0007669"/>
    <property type="project" value="UniProtKB-UniRule"/>
</dbReference>
<dbReference type="GO" id="GO:0005886">
    <property type="term" value="C:plasma membrane"/>
    <property type="evidence" value="ECO:0007669"/>
    <property type="project" value="UniProtKB-SubCell"/>
</dbReference>
<dbReference type="EMBL" id="FQVM01000023">
    <property type="protein sequence ID" value="SHF00111.1"/>
    <property type="molecule type" value="Genomic_DNA"/>
</dbReference>
<dbReference type="Pfam" id="PF02654">
    <property type="entry name" value="CobS"/>
    <property type="match status" value="1"/>
</dbReference>
<name>A0A1M4Y2Y4_9CLOT</name>
<feature type="transmembrane region" description="Helical" evidence="19">
    <location>
        <begin position="234"/>
        <end position="250"/>
    </location>
</feature>
<evidence type="ECO:0000256" key="5">
    <source>
        <dbReference type="ARBA" id="ARBA00013200"/>
    </source>
</evidence>
<evidence type="ECO:0000256" key="4">
    <source>
        <dbReference type="ARBA" id="ARBA00010561"/>
    </source>
</evidence>
<evidence type="ECO:0000256" key="8">
    <source>
        <dbReference type="ARBA" id="ARBA00022573"/>
    </source>
</evidence>
<evidence type="ECO:0000256" key="6">
    <source>
        <dbReference type="ARBA" id="ARBA00015850"/>
    </source>
</evidence>
<gene>
    <name evidence="19" type="primary">cobS</name>
    <name evidence="20" type="ORF">SAMN05443638_12332</name>
</gene>
<organism evidence="20 21">
    <name type="scientific">Clostridium fallax</name>
    <dbReference type="NCBI Taxonomy" id="1533"/>
    <lineage>
        <taxon>Bacteria</taxon>
        <taxon>Bacillati</taxon>
        <taxon>Bacillota</taxon>
        <taxon>Clostridia</taxon>
        <taxon>Eubacteriales</taxon>
        <taxon>Clostridiaceae</taxon>
        <taxon>Clostridium</taxon>
    </lineage>
</organism>
<dbReference type="PANTHER" id="PTHR34148">
    <property type="entry name" value="ADENOSYLCOBINAMIDE-GDP RIBAZOLETRANSFERASE"/>
    <property type="match status" value="1"/>
</dbReference>
<sequence length="251" mass="28136">MKNYIKGFFMSFSMFTIIPLPFNPWDDDGAKYILTFYPLVGLVIGLLWYLLFKILLFVNTPVMIFTAAMMFLPHIVTGFLHLDGYMDICDALLSRRNREEKLRILKDSHTGAFAVICLGLIFIVEYSAMGTLLIKNSNMEALILIPILIRTMMALIMAKMPILKESSLVAFFVKDIGKKERLLIEVFGIIASIFLIFIMGVKGILFIGILIGIVMIFVRNAYKELGGINGDVAGYGLVIGEALSILLLSIM</sequence>
<feature type="transmembrane region" description="Helical" evidence="19">
    <location>
        <begin position="31"/>
        <end position="50"/>
    </location>
</feature>
<dbReference type="GO" id="GO:0009236">
    <property type="term" value="P:cobalamin biosynthetic process"/>
    <property type="evidence" value="ECO:0007669"/>
    <property type="project" value="UniProtKB-UniRule"/>
</dbReference>
<keyword evidence="12 19" id="KW-1133">Transmembrane helix</keyword>
<comment type="pathway">
    <text evidence="3 19">Cofactor biosynthesis; adenosylcobalamin biosynthesis; adenosylcobalamin from cob(II)yrinate a,c-diamide: step 7/7.</text>
</comment>
<dbReference type="RefSeq" id="WP_072897030.1">
    <property type="nucleotide sequence ID" value="NZ_FQVM01000023.1"/>
</dbReference>
<evidence type="ECO:0000256" key="18">
    <source>
        <dbReference type="ARBA" id="ARBA00049504"/>
    </source>
</evidence>
<evidence type="ECO:0000256" key="15">
    <source>
        <dbReference type="ARBA" id="ARBA00032605"/>
    </source>
</evidence>
<feature type="transmembrane region" description="Helical" evidence="19">
    <location>
        <begin position="112"/>
        <end position="134"/>
    </location>
</feature>
<comment type="function">
    <text evidence="14 19">Joins adenosylcobinamide-GDP and alpha-ribazole to generate adenosylcobalamin (Ado-cobalamin). Also synthesizes adenosylcobalamin 5'-phosphate from adenosylcobinamide-GDP and alpha-ribazole 5'-phosphate.</text>
</comment>
<keyword evidence="11 19" id="KW-0460">Magnesium</keyword>